<evidence type="ECO:0000313" key="2">
    <source>
        <dbReference type="Proteomes" id="UP000078250"/>
    </source>
</evidence>
<dbReference type="Proteomes" id="UP000078250">
    <property type="component" value="Unassembled WGS sequence"/>
</dbReference>
<evidence type="ECO:0000313" key="1">
    <source>
        <dbReference type="EMBL" id="OAT45542.1"/>
    </source>
</evidence>
<accession>A0AAJ3LST9</accession>
<protein>
    <submittedName>
        <fullName evidence="1">Exported protein</fullName>
    </submittedName>
</protein>
<proteinExistence type="predicted"/>
<keyword evidence="2" id="KW-1185">Reference proteome</keyword>
<comment type="caution">
    <text evidence="1">The sequence shown here is derived from an EMBL/GenBank/DDBJ whole genome shotgun (WGS) entry which is preliminary data.</text>
</comment>
<dbReference type="InterPro" id="IPR029058">
    <property type="entry name" value="AB_hydrolase_fold"/>
</dbReference>
<dbReference type="Gene3D" id="3.40.50.1820">
    <property type="entry name" value="alpha/beta hydrolase"/>
    <property type="match status" value="1"/>
</dbReference>
<gene>
    <name evidence="1" type="ORF">M997_2718</name>
</gene>
<dbReference type="AlphaFoldDB" id="A0AAJ3LST9"/>
<name>A0AAJ3LST9_PROHU</name>
<organism evidence="1 2">
    <name type="scientific">Proteus hauseri ATCC 700826</name>
    <dbReference type="NCBI Taxonomy" id="1354271"/>
    <lineage>
        <taxon>Bacteria</taxon>
        <taxon>Pseudomonadati</taxon>
        <taxon>Pseudomonadota</taxon>
        <taxon>Gammaproteobacteria</taxon>
        <taxon>Enterobacterales</taxon>
        <taxon>Morganellaceae</taxon>
        <taxon>Proteus</taxon>
    </lineage>
</organism>
<reference evidence="1 2" key="1">
    <citation type="submission" date="2016-04" db="EMBL/GenBank/DDBJ databases">
        <title>ATOL: Assembling a taxonomically balanced genome-scale reconstruction of the evolutionary history of the Enterobacteriaceae.</title>
        <authorList>
            <person name="Plunkett G.III."/>
            <person name="Neeno-Eckwall E.C."/>
            <person name="Glasner J.D."/>
            <person name="Perna N.T."/>
        </authorList>
    </citation>
    <scope>NUCLEOTIDE SEQUENCE [LARGE SCALE GENOMIC DNA]</scope>
    <source>
        <strain evidence="1 2">ATCC 700826</strain>
    </source>
</reference>
<dbReference type="EMBL" id="LXEV01000031">
    <property type="protein sequence ID" value="OAT45542.1"/>
    <property type="molecule type" value="Genomic_DNA"/>
</dbReference>
<sequence length="41" mass="4724">MVVIHLPKIGIKGNTYFLFSDLNNIQIAHLISQFLEQKNPQ</sequence>